<keyword evidence="4 7" id="KW-0812">Transmembrane</keyword>
<dbReference type="PANTHER" id="PTHR43005:SF1">
    <property type="entry name" value="SPERMIDINE_PUTRESCINE TRANSPORT SYSTEM PERMEASE PROTEIN"/>
    <property type="match status" value="1"/>
</dbReference>
<accession>A0A9D2QCV6</accession>
<keyword evidence="3" id="KW-1003">Cell membrane</keyword>
<dbReference type="EMBL" id="DWVY01000064">
    <property type="protein sequence ID" value="HJC75741.1"/>
    <property type="molecule type" value="Genomic_DNA"/>
</dbReference>
<evidence type="ECO:0000256" key="7">
    <source>
        <dbReference type="RuleBase" id="RU363032"/>
    </source>
</evidence>
<feature type="transmembrane region" description="Helical" evidence="7">
    <location>
        <begin position="264"/>
        <end position="289"/>
    </location>
</feature>
<feature type="transmembrane region" description="Helical" evidence="7">
    <location>
        <begin position="12"/>
        <end position="34"/>
    </location>
</feature>
<evidence type="ECO:0000256" key="6">
    <source>
        <dbReference type="ARBA" id="ARBA00023136"/>
    </source>
</evidence>
<keyword evidence="2 7" id="KW-0813">Transport</keyword>
<evidence type="ECO:0000256" key="1">
    <source>
        <dbReference type="ARBA" id="ARBA00004651"/>
    </source>
</evidence>
<dbReference type="GO" id="GO:0055085">
    <property type="term" value="P:transmembrane transport"/>
    <property type="evidence" value="ECO:0007669"/>
    <property type="project" value="InterPro"/>
</dbReference>
<feature type="domain" description="ABC transmembrane type-1" evidence="8">
    <location>
        <begin position="70"/>
        <end position="285"/>
    </location>
</feature>
<reference evidence="9" key="1">
    <citation type="journal article" date="2021" name="PeerJ">
        <title>Extensive microbial diversity within the chicken gut microbiome revealed by metagenomics and culture.</title>
        <authorList>
            <person name="Gilroy R."/>
            <person name="Ravi A."/>
            <person name="Getino M."/>
            <person name="Pursley I."/>
            <person name="Horton D.L."/>
            <person name="Alikhan N.F."/>
            <person name="Baker D."/>
            <person name="Gharbi K."/>
            <person name="Hall N."/>
            <person name="Watson M."/>
            <person name="Adriaenssens E.M."/>
            <person name="Foster-Nyarko E."/>
            <person name="Jarju S."/>
            <person name="Secka A."/>
            <person name="Antonio M."/>
            <person name="Oren A."/>
            <person name="Chaudhuri R.R."/>
            <person name="La Ragione R."/>
            <person name="Hildebrand F."/>
            <person name="Pallen M.J."/>
        </authorList>
    </citation>
    <scope>NUCLEOTIDE SEQUENCE</scope>
    <source>
        <strain evidence="9">CHK196-7946</strain>
    </source>
</reference>
<feature type="transmembrane region" description="Helical" evidence="7">
    <location>
        <begin position="160"/>
        <end position="183"/>
    </location>
</feature>
<keyword evidence="6 7" id="KW-0472">Membrane</keyword>
<dbReference type="PANTHER" id="PTHR43005">
    <property type="entry name" value="BLR7065 PROTEIN"/>
    <property type="match status" value="1"/>
</dbReference>
<evidence type="ECO:0000313" key="9">
    <source>
        <dbReference type="EMBL" id="HJC75741.1"/>
    </source>
</evidence>
<dbReference type="InterPro" id="IPR000515">
    <property type="entry name" value="MetI-like"/>
</dbReference>
<keyword evidence="5 7" id="KW-1133">Transmembrane helix</keyword>
<dbReference type="AlphaFoldDB" id="A0A9D2QCV6"/>
<protein>
    <submittedName>
        <fullName evidence="9">Sugar ABC transporter permease</fullName>
    </submittedName>
</protein>
<dbReference type="InterPro" id="IPR035906">
    <property type="entry name" value="MetI-like_sf"/>
</dbReference>
<dbReference type="GO" id="GO:0005886">
    <property type="term" value="C:plasma membrane"/>
    <property type="evidence" value="ECO:0007669"/>
    <property type="project" value="UniProtKB-SubCell"/>
</dbReference>
<dbReference type="CDD" id="cd06261">
    <property type="entry name" value="TM_PBP2"/>
    <property type="match status" value="1"/>
</dbReference>
<gene>
    <name evidence="9" type="ORF">H9697_12500</name>
</gene>
<dbReference type="PROSITE" id="PS50928">
    <property type="entry name" value="ABC_TM1"/>
    <property type="match status" value="1"/>
</dbReference>
<evidence type="ECO:0000259" key="8">
    <source>
        <dbReference type="PROSITE" id="PS50928"/>
    </source>
</evidence>
<name>A0A9D2QCV6_9FIRM</name>
<evidence type="ECO:0000256" key="5">
    <source>
        <dbReference type="ARBA" id="ARBA00022989"/>
    </source>
</evidence>
<evidence type="ECO:0000256" key="3">
    <source>
        <dbReference type="ARBA" id="ARBA00022475"/>
    </source>
</evidence>
<evidence type="ECO:0000313" key="10">
    <source>
        <dbReference type="Proteomes" id="UP000823902"/>
    </source>
</evidence>
<comment type="caution">
    <text evidence="9">The sequence shown here is derived from an EMBL/GenBank/DDBJ whole genome shotgun (WGS) entry which is preliminary data.</text>
</comment>
<comment type="similarity">
    <text evidence="7">Belongs to the binding-protein-dependent transport system permease family.</text>
</comment>
<evidence type="ECO:0000256" key="4">
    <source>
        <dbReference type="ARBA" id="ARBA00022692"/>
    </source>
</evidence>
<dbReference type="Pfam" id="PF00528">
    <property type="entry name" value="BPD_transp_1"/>
    <property type="match status" value="1"/>
</dbReference>
<dbReference type="Gene3D" id="1.10.3720.10">
    <property type="entry name" value="MetI-like"/>
    <property type="match status" value="1"/>
</dbReference>
<organism evidence="9 10">
    <name type="scientific">Candidatus Mediterraneibacter faecavium</name>
    <dbReference type="NCBI Taxonomy" id="2838668"/>
    <lineage>
        <taxon>Bacteria</taxon>
        <taxon>Bacillati</taxon>
        <taxon>Bacillota</taxon>
        <taxon>Clostridia</taxon>
        <taxon>Lachnospirales</taxon>
        <taxon>Lachnospiraceae</taxon>
        <taxon>Mediterraneibacter</taxon>
    </lineage>
</organism>
<sequence length="296" mass="32718">MNARHRKKTKILGVIFLIPITLFLIYSVVVPFIWNIVLSFQEWDGMGEAKFAGIANYIETLKDPLVLKSILNSVILALGSTIGAVAVGLLLATLLFRITDRSAPAFRLILFSPSMLPIAVVGLMFTFIYNPEMGLINSFLRAIGLDSLTHVWLQEKETAMVCIIIAAVWKASGTVMLLCFAAMQTIPASLYESCKLDGGGYVKQMTQLVFPLIKPMILLSVMNTLGAQFKTYDIVYVMTQGGPGTLTYTTPIHMTKTAFTFGEFGYSAAMGVEFTVVVIFFILIARFLLRGESYEF</sequence>
<dbReference type="SUPFAM" id="SSF161098">
    <property type="entry name" value="MetI-like"/>
    <property type="match status" value="1"/>
</dbReference>
<evidence type="ECO:0000256" key="2">
    <source>
        <dbReference type="ARBA" id="ARBA00022448"/>
    </source>
</evidence>
<feature type="transmembrane region" description="Helical" evidence="7">
    <location>
        <begin position="70"/>
        <end position="96"/>
    </location>
</feature>
<dbReference type="Proteomes" id="UP000823902">
    <property type="component" value="Unassembled WGS sequence"/>
</dbReference>
<proteinExistence type="inferred from homology"/>
<feature type="transmembrane region" description="Helical" evidence="7">
    <location>
        <begin position="108"/>
        <end position="129"/>
    </location>
</feature>
<reference evidence="9" key="2">
    <citation type="submission" date="2021-04" db="EMBL/GenBank/DDBJ databases">
        <authorList>
            <person name="Gilroy R."/>
        </authorList>
    </citation>
    <scope>NUCLEOTIDE SEQUENCE</scope>
    <source>
        <strain evidence="9">CHK196-7946</strain>
    </source>
</reference>
<comment type="subcellular location">
    <subcellularLocation>
        <location evidence="1 7">Cell membrane</location>
        <topology evidence="1 7">Multi-pass membrane protein</topology>
    </subcellularLocation>
</comment>